<feature type="domain" description="Condensation" evidence="2">
    <location>
        <begin position="44"/>
        <end position="356"/>
    </location>
</feature>
<evidence type="ECO:0000259" key="2">
    <source>
        <dbReference type="Pfam" id="PF00668"/>
    </source>
</evidence>
<dbReference type="RefSeq" id="WP_123818259.1">
    <property type="nucleotide sequence ID" value="NZ_RKQG01000001.1"/>
</dbReference>
<gene>
    <name evidence="3" type="ORF">EDD38_2729</name>
</gene>
<evidence type="ECO:0000313" key="4">
    <source>
        <dbReference type="Proteomes" id="UP000266906"/>
    </source>
</evidence>
<name>A0A3N4SD87_9ACTN</name>
<evidence type="ECO:0000313" key="3">
    <source>
        <dbReference type="EMBL" id="RPE34414.1"/>
    </source>
</evidence>
<dbReference type="Gene3D" id="3.30.559.30">
    <property type="entry name" value="Nonribosomal peptide synthetase, condensation domain"/>
    <property type="match status" value="1"/>
</dbReference>
<dbReference type="AlphaFoldDB" id="A0A3N4SD87"/>
<dbReference type="InterPro" id="IPR023213">
    <property type="entry name" value="CAT-like_dom_sf"/>
</dbReference>
<dbReference type="GO" id="GO:0005737">
    <property type="term" value="C:cytoplasm"/>
    <property type="evidence" value="ECO:0007669"/>
    <property type="project" value="TreeGrafter"/>
</dbReference>
<dbReference type="SUPFAM" id="SSF52777">
    <property type="entry name" value="CoA-dependent acyltransferases"/>
    <property type="match status" value="2"/>
</dbReference>
<organism evidence="3 4">
    <name type="scientific">Kitasatospora cineracea</name>
    <dbReference type="NCBI Taxonomy" id="88074"/>
    <lineage>
        <taxon>Bacteria</taxon>
        <taxon>Bacillati</taxon>
        <taxon>Actinomycetota</taxon>
        <taxon>Actinomycetes</taxon>
        <taxon>Kitasatosporales</taxon>
        <taxon>Streptomycetaceae</taxon>
        <taxon>Kitasatospora</taxon>
    </lineage>
</organism>
<feature type="region of interest" description="Disordered" evidence="1">
    <location>
        <begin position="189"/>
        <end position="212"/>
    </location>
</feature>
<protein>
    <submittedName>
        <fullName evidence="3">Condensation domain-containing protein</fullName>
    </submittedName>
</protein>
<keyword evidence="4" id="KW-1185">Reference proteome</keyword>
<reference evidence="3 4" key="1">
    <citation type="submission" date="2018-11" db="EMBL/GenBank/DDBJ databases">
        <title>Sequencing the genomes of 1000 actinobacteria strains.</title>
        <authorList>
            <person name="Klenk H.-P."/>
        </authorList>
    </citation>
    <scope>NUCLEOTIDE SEQUENCE [LARGE SCALE GENOMIC DNA]</scope>
    <source>
        <strain evidence="3 4">DSM 44781</strain>
    </source>
</reference>
<accession>A0A3N4SD87</accession>
<dbReference type="PANTHER" id="PTHR45527">
    <property type="entry name" value="NONRIBOSOMAL PEPTIDE SYNTHETASE"/>
    <property type="match status" value="1"/>
</dbReference>
<dbReference type="GO" id="GO:0003824">
    <property type="term" value="F:catalytic activity"/>
    <property type="evidence" value="ECO:0007669"/>
    <property type="project" value="InterPro"/>
</dbReference>
<dbReference type="PANTHER" id="PTHR45527:SF1">
    <property type="entry name" value="FATTY ACID SYNTHASE"/>
    <property type="match status" value="1"/>
</dbReference>
<dbReference type="GO" id="GO:0031177">
    <property type="term" value="F:phosphopantetheine binding"/>
    <property type="evidence" value="ECO:0007669"/>
    <property type="project" value="TreeGrafter"/>
</dbReference>
<dbReference type="GO" id="GO:0008610">
    <property type="term" value="P:lipid biosynthetic process"/>
    <property type="evidence" value="ECO:0007669"/>
    <property type="project" value="UniProtKB-ARBA"/>
</dbReference>
<evidence type="ECO:0000256" key="1">
    <source>
        <dbReference type="SAM" id="MobiDB-lite"/>
    </source>
</evidence>
<comment type="caution">
    <text evidence="3">The sequence shown here is derived from an EMBL/GenBank/DDBJ whole genome shotgun (WGS) entry which is preliminary data.</text>
</comment>
<dbReference type="Proteomes" id="UP000266906">
    <property type="component" value="Unassembled WGS sequence"/>
</dbReference>
<dbReference type="EMBL" id="RKQG01000001">
    <property type="protein sequence ID" value="RPE34414.1"/>
    <property type="molecule type" value="Genomic_DNA"/>
</dbReference>
<sequence>MDAASETLDRTTELTVRRARAGRGPATWGQRAIHTALVRLGTDAPRYNLRLAAPVDPGAEPGTVLRACTELLHLHDALRTRLVEQDGALHQLVDADGTLPVALLHRDTPERAAAAAAELLDRYAREPFDPAREWPVRLGLVLVDGLVRQTVLVLSHTAADGWGMRRAVRDLMLLAAGRSAQDLRAEREFAQPLDEAAEQTGPRGRRRDAAARRHWREKLAAGPRALLPRPAAAPDPARTFPYAVLRSPALADALPVAAARLRTGDATVLLAAAATELGRLGGQREFLCQVVVGNRFTERSAEAVTTLAQEGLFHLPELADDFAETVRRAHGPALTAYRHSGYDKPRLDAELAGLRAAGVEPADHSVVWNDTRDPLAALMSDAPGPGGAGERELSFPDEFPARPGVSVAVDVVAVPGAVELRMVADSALLDRAQMAGFLCGVEELVLGAAGAAGPVGAAG</sequence>
<dbReference type="Gene3D" id="3.30.559.10">
    <property type="entry name" value="Chloramphenicol acetyltransferase-like domain"/>
    <property type="match status" value="1"/>
</dbReference>
<dbReference type="GO" id="GO:0043041">
    <property type="term" value="P:amino acid activation for nonribosomal peptide biosynthetic process"/>
    <property type="evidence" value="ECO:0007669"/>
    <property type="project" value="TreeGrafter"/>
</dbReference>
<dbReference type="InterPro" id="IPR001242">
    <property type="entry name" value="Condensation_dom"/>
</dbReference>
<dbReference type="GO" id="GO:0044550">
    <property type="term" value="P:secondary metabolite biosynthetic process"/>
    <property type="evidence" value="ECO:0007669"/>
    <property type="project" value="TreeGrafter"/>
</dbReference>
<proteinExistence type="predicted"/>
<dbReference type="Pfam" id="PF00668">
    <property type="entry name" value="Condensation"/>
    <property type="match status" value="1"/>
</dbReference>